<evidence type="ECO:0000256" key="8">
    <source>
        <dbReference type="ARBA" id="ARBA00022777"/>
    </source>
</evidence>
<dbReference type="InterPro" id="IPR003661">
    <property type="entry name" value="HisK_dim/P_dom"/>
</dbReference>
<feature type="domain" description="HAMP" evidence="12">
    <location>
        <begin position="188"/>
        <end position="240"/>
    </location>
</feature>
<keyword evidence="10" id="KW-0812">Transmembrane</keyword>
<dbReference type="EMBL" id="JBHSGG010000026">
    <property type="protein sequence ID" value="MFC4728437.1"/>
    <property type="molecule type" value="Genomic_DNA"/>
</dbReference>
<reference evidence="14" key="1">
    <citation type="journal article" date="2019" name="Int. J. Syst. Evol. Microbiol.">
        <title>The Global Catalogue of Microorganisms (GCM) 10K type strain sequencing project: providing services to taxonomists for standard genome sequencing and annotation.</title>
        <authorList>
            <consortium name="The Broad Institute Genomics Platform"/>
            <consortium name="The Broad Institute Genome Sequencing Center for Infectious Disease"/>
            <person name="Wu L."/>
            <person name="Ma J."/>
        </authorList>
    </citation>
    <scope>NUCLEOTIDE SEQUENCE [LARGE SCALE GENOMIC DNA]</scope>
    <source>
        <strain evidence="14">CGMCC 1.13574</strain>
    </source>
</reference>
<dbReference type="RefSeq" id="WP_377004468.1">
    <property type="nucleotide sequence ID" value="NZ_JBHSGG010000026.1"/>
</dbReference>
<evidence type="ECO:0000256" key="1">
    <source>
        <dbReference type="ARBA" id="ARBA00000085"/>
    </source>
</evidence>
<dbReference type="Gene3D" id="3.30.565.10">
    <property type="entry name" value="Histidine kinase-like ATPase, C-terminal domain"/>
    <property type="match status" value="1"/>
</dbReference>
<dbReference type="SUPFAM" id="SSF55874">
    <property type="entry name" value="ATPase domain of HSP90 chaperone/DNA topoisomerase II/histidine kinase"/>
    <property type="match status" value="1"/>
</dbReference>
<keyword evidence="6" id="KW-0808">Transferase</keyword>
<dbReference type="PROSITE" id="PS50109">
    <property type="entry name" value="HIS_KIN"/>
    <property type="match status" value="1"/>
</dbReference>
<protein>
    <recommendedName>
        <fullName evidence="3">histidine kinase</fullName>
        <ecNumber evidence="3">2.7.13.3</ecNumber>
    </recommendedName>
</protein>
<keyword evidence="7" id="KW-0547">Nucleotide-binding</keyword>
<dbReference type="PRINTS" id="PR00344">
    <property type="entry name" value="BCTRLSENSOR"/>
</dbReference>
<keyword evidence="9 13" id="KW-0067">ATP-binding</keyword>
<dbReference type="SMART" id="SM00388">
    <property type="entry name" value="HisKA"/>
    <property type="match status" value="1"/>
</dbReference>
<feature type="domain" description="Histidine kinase" evidence="11">
    <location>
        <begin position="248"/>
        <end position="446"/>
    </location>
</feature>
<dbReference type="Pfam" id="PF02518">
    <property type="entry name" value="HATPase_c"/>
    <property type="match status" value="1"/>
</dbReference>
<sequence length="450" mass="47229">MSRPRGILALVGGLALATLVLAQAVALAVVGWWPAPPAPTMVPAEAVAALAGTAPPAPGLRVWTQADAPSGTPVPWLADLAADRLQRPAPQVRAVWQRTPEVGLQVIDSGQLTPAGRIDAQRQTQVRAALLAAGLQVPAFQLAAVQPDGTWRVVGSVDAGRGQWRRQVLLALALGALLIAPLAWWMARRLTGPLRRLAEASARMDLGADAPAVPVEGAAEVRVLGRAIADARQRLRAQADDVTAMLAAVAHDLRTPLTGLRLRAESAPPPERERMVADIERMQAMIAQVLAYARGELAPLQRETVDVAALAQELAASATALGQAVQVQADAPAIVQGDALALRRAVSNLIDNAVRYAGAAEIVIHGDESHVRIDVADRGPGIPADARARLVQPFQRLERSRSRDTGGTGLGLAVARSTAQRHGGRLDLHDRAGGGLLARLTLPRDALRAG</sequence>
<dbReference type="SUPFAM" id="SSF47384">
    <property type="entry name" value="Homodimeric domain of signal transducing histidine kinase"/>
    <property type="match status" value="1"/>
</dbReference>
<evidence type="ECO:0000256" key="7">
    <source>
        <dbReference type="ARBA" id="ARBA00022741"/>
    </source>
</evidence>
<evidence type="ECO:0000256" key="5">
    <source>
        <dbReference type="ARBA" id="ARBA00022553"/>
    </source>
</evidence>
<name>A0ABV9NJD9_9GAMM</name>
<dbReference type="PROSITE" id="PS50885">
    <property type="entry name" value="HAMP"/>
    <property type="match status" value="1"/>
</dbReference>
<accession>A0ABV9NJD9</accession>
<keyword evidence="4" id="KW-1003">Cell membrane</keyword>
<dbReference type="InterPro" id="IPR004358">
    <property type="entry name" value="Sig_transdc_His_kin-like_C"/>
</dbReference>
<keyword evidence="8" id="KW-0418">Kinase</keyword>
<comment type="caution">
    <text evidence="13">The sequence shown here is derived from an EMBL/GenBank/DDBJ whole genome shotgun (WGS) entry which is preliminary data.</text>
</comment>
<evidence type="ECO:0000313" key="14">
    <source>
        <dbReference type="Proteomes" id="UP001595892"/>
    </source>
</evidence>
<comment type="subcellular location">
    <subcellularLocation>
        <location evidence="2">Cell membrane</location>
        <topology evidence="2">Multi-pass membrane protein</topology>
    </subcellularLocation>
</comment>
<proteinExistence type="predicted"/>
<dbReference type="EC" id="2.7.13.3" evidence="3"/>
<dbReference type="Pfam" id="PF00512">
    <property type="entry name" value="HisKA"/>
    <property type="match status" value="1"/>
</dbReference>
<keyword evidence="10" id="KW-1133">Transmembrane helix</keyword>
<dbReference type="InterPro" id="IPR005467">
    <property type="entry name" value="His_kinase_dom"/>
</dbReference>
<dbReference type="Gene3D" id="1.10.287.130">
    <property type="match status" value="1"/>
</dbReference>
<dbReference type="InterPro" id="IPR036097">
    <property type="entry name" value="HisK_dim/P_sf"/>
</dbReference>
<organism evidence="13 14">
    <name type="scientific">Coralloluteibacterium thermophilum</name>
    <dbReference type="NCBI Taxonomy" id="2707049"/>
    <lineage>
        <taxon>Bacteria</taxon>
        <taxon>Pseudomonadati</taxon>
        <taxon>Pseudomonadota</taxon>
        <taxon>Gammaproteobacteria</taxon>
        <taxon>Lysobacterales</taxon>
        <taxon>Lysobacteraceae</taxon>
        <taxon>Coralloluteibacterium</taxon>
    </lineage>
</organism>
<dbReference type="PANTHER" id="PTHR44936:SF10">
    <property type="entry name" value="SENSOR PROTEIN RSTB"/>
    <property type="match status" value="1"/>
</dbReference>
<dbReference type="InterPro" id="IPR050980">
    <property type="entry name" value="2C_sensor_his_kinase"/>
</dbReference>
<dbReference type="SMART" id="SM00304">
    <property type="entry name" value="HAMP"/>
    <property type="match status" value="1"/>
</dbReference>
<evidence type="ECO:0000256" key="9">
    <source>
        <dbReference type="ARBA" id="ARBA00022840"/>
    </source>
</evidence>
<dbReference type="CDD" id="cd00075">
    <property type="entry name" value="HATPase"/>
    <property type="match status" value="1"/>
</dbReference>
<dbReference type="InterPro" id="IPR036890">
    <property type="entry name" value="HATPase_C_sf"/>
</dbReference>
<dbReference type="InterPro" id="IPR003594">
    <property type="entry name" value="HATPase_dom"/>
</dbReference>
<keyword evidence="10" id="KW-0472">Membrane</keyword>
<keyword evidence="14" id="KW-1185">Reference proteome</keyword>
<evidence type="ECO:0000256" key="4">
    <source>
        <dbReference type="ARBA" id="ARBA00022475"/>
    </source>
</evidence>
<evidence type="ECO:0000313" key="13">
    <source>
        <dbReference type="EMBL" id="MFC4728437.1"/>
    </source>
</evidence>
<dbReference type="CDD" id="cd00082">
    <property type="entry name" value="HisKA"/>
    <property type="match status" value="1"/>
</dbReference>
<evidence type="ECO:0000256" key="2">
    <source>
        <dbReference type="ARBA" id="ARBA00004651"/>
    </source>
</evidence>
<dbReference type="PANTHER" id="PTHR44936">
    <property type="entry name" value="SENSOR PROTEIN CREC"/>
    <property type="match status" value="1"/>
</dbReference>
<gene>
    <name evidence="13" type="ORF">ACFO3Q_09660</name>
</gene>
<evidence type="ECO:0000259" key="12">
    <source>
        <dbReference type="PROSITE" id="PS50885"/>
    </source>
</evidence>
<dbReference type="Pfam" id="PF00672">
    <property type="entry name" value="HAMP"/>
    <property type="match status" value="1"/>
</dbReference>
<feature type="transmembrane region" description="Helical" evidence="10">
    <location>
        <begin position="168"/>
        <end position="187"/>
    </location>
</feature>
<comment type="catalytic activity">
    <reaction evidence="1">
        <text>ATP + protein L-histidine = ADP + protein N-phospho-L-histidine.</text>
        <dbReference type="EC" id="2.7.13.3"/>
    </reaction>
</comment>
<dbReference type="GO" id="GO:0005524">
    <property type="term" value="F:ATP binding"/>
    <property type="evidence" value="ECO:0007669"/>
    <property type="project" value="UniProtKB-KW"/>
</dbReference>
<evidence type="ECO:0000259" key="11">
    <source>
        <dbReference type="PROSITE" id="PS50109"/>
    </source>
</evidence>
<keyword evidence="5" id="KW-0597">Phosphoprotein</keyword>
<evidence type="ECO:0000256" key="10">
    <source>
        <dbReference type="SAM" id="Phobius"/>
    </source>
</evidence>
<evidence type="ECO:0000256" key="6">
    <source>
        <dbReference type="ARBA" id="ARBA00022679"/>
    </source>
</evidence>
<dbReference type="Proteomes" id="UP001595892">
    <property type="component" value="Unassembled WGS sequence"/>
</dbReference>
<evidence type="ECO:0000256" key="3">
    <source>
        <dbReference type="ARBA" id="ARBA00012438"/>
    </source>
</evidence>
<dbReference type="SMART" id="SM00387">
    <property type="entry name" value="HATPase_c"/>
    <property type="match status" value="1"/>
</dbReference>
<dbReference type="InterPro" id="IPR003660">
    <property type="entry name" value="HAMP_dom"/>
</dbReference>